<keyword evidence="3" id="KW-1185">Reference proteome</keyword>
<protein>
    <recommendedName>
        <fullName evidence="4">Aerotolerance regulator N-terminal domain-containing protein</fullName>
    </recommendedName>
</protein>
<evidence type="ECO:0000313" key="2">
    <source>
        <dbReference type="EMBL" id="RRB11597.1"/>
    </source>
</evidence>
<evidence type="ECO:0000256" key="1">
    <source>
        <dbReference type="SAM" id="Phobius"/>
    </source>
</evidence>
<gene>
    <name evidence="2" type="ORF">EHT87_24305</name>
</gene>
<sequence length="557" mass="62508">MKVVDQVISAFNPADTINWVLLLLLAVLLLLQLALIIRNKSLSARRKWVRAVLNFLFWSVLAGYFLQLEWRKPVGSKLVLLADNTVPAAYINHLKDSLGNREIIRTNTVATSAFRSQLTDGSIDTVTLIGSAFSPEILGQLSRQTVQWIPYYQPDQLQLIRWKAFLRKGEMQVVSGTLYSSQQQMLKLRFGKQILDSLLLKAGPADFKFQFPAFSQGRTEIELVLDQKPLDTLHYFSRKAPDFAYQFILDSPDFESKTLADWLGRKGYSVQLTSTISKNRSNRLNINRAADADVIITDPANATNPVVKKAVIQGKPVLFMNLSDAEADLKTINEALGTDWNVKKIANETTVSIGNGIQALPYRLTVALNQLPVAGYPVAIQKTTAKIGVSLVSETFPLKLSGDSVTYDRIWTSILTPLQPALKDNVQLESPVFKGIRSVIHFNNVSRKPAEIRIGNDTARLDYSPINAWSAQTRYVFGRTGWLPFQDSLAVYVDEPDKNAVFGNRLVSDYLRFRSSGEVETQAGIQNQRSVKLPDWIWILLFLSSLTALWIEPKFSI</sequence>
<feature type="transmembrane region" description="Helical" evidence="1">
    <location>
        <begin position="16"/>
        <end position="36"/>
    </location>
</feature>
<name>A0A3P1CEC9_9BACT</name>
<keyword evidence="1" id="KW-0812">Transmembrane</keyword>
<keyword evidence="1" id="KW-1133">Transmembrane helix</keyword>
<evidence type="ECO:0008006" key="4">
    <source>
        <dbReference type="Google" id="ProtNLM"/>
    </source>
</evidence>
<dbReference type="RefSeq" id="WP_124909265.1">
    <property type="nucleotide sequence ID" value="NZ_RQJP01000005.1"/>
</dbReference>
<feature type="transmembrane region" description="Helical" evidence="1">
    <location>
        <begin position="48"/>
        <end position="66"/>
    </location>
</feature>
<keyword evidence="1" id="KW-0472">Membrane</keyword>
<reference evidence="2 3" key="1">
    <citation type="submission" date="2018-11" db="EMBL/GenBank/DDBJ databases">
        <authorList>
            <person name="Zhou Z."/>
            <person name="Wang G."/>
        </authorList>
    </citation>
    <scope>NUCLEOTIDE SEQUENCE [LARGE SCALE GENOMIC DNA]</scope>
    <source>
        <strain evidence="2 3">KCTC42998</strain>
    </source>
</reference>
<accession>A0A3P1CEC9</accession>
<dbReference type="AlphaFoldDB" id="A0A3P1CEC9"/>
<organism evidence="2 3">
    <name type="scientific">Larkinella knui</name>
    <dbReference type="NCBI Taxonomy" id="2025310"/>
    <lineage>
        <taxon>Bacteria</taxon>
        <taxon>Pseudomonadati</taxon>
        <taxon>Bacteroidota</taxon>
        <taxon>Cytophagia</taxon>
        <taxon>Cytophagales</taxon>
        <taxon>Spirosomataceae</taxon>
        <taxon>Larkinella</taxon>
    </lineage>
</organism>
<proteinExistence type="predicted"/>
<dbReference type="OrthoDB" id="980086at2"/>
<dbReference type="Proteomes" id="UP000274271">
    <property type="component" value="Unassembled WGS sequence"/>
</dbReference>
<comment type="caution">
    <text evidence="2">The sequence shown here is derived from an EMBL/GenBank/DDBJ whole genome shotgun (WGS) entry which is preliminary data.</text>
</comment>
<evidence type="ECO:0000313" key="3">
    <source>
        <dbReference type="Proteomes" id="UP000274271"/>
    </source>
</evidence>
<dbReference type="EMBL" id="RQJP01000005">
    <property type="protein sequence ID" value="RRB11597.1"/>
    <property type="molecule type" value="Genomic_DNA"/>
</dbReference>